<dbReference type="EMBL" id="BAABRI010000019">
    <property type="protein sequence ID" value="GAA5483947.1"/>
    <property type="molecule type" value="Genomic_DNA"/>
</dbReference>
<dbReference type="Pfam" id="PF06067">
    <property type="entry name" value="DUF932"/>
    <property type="match status" value="1"/>
</dbReference>
<keyword evidence="2" id="KW-1185">Reference proteome</keyword>
<evidence type="ECO:0008006" key="3">
    <source>
        <dbReference type="Google" id="ProtNLM"/>
    </source>
</evidence>
<sequence length="281" mass="31319">MRHQYKTLGGYGDSLHRPLEIDELRGFAPSIFAENPHDRTSSRYSFLPTSSILTGMADQGWVPVAAQEQLVRDESRAGFQKHMLRFAHRDDLQSPGAERPEIVIVNSHDRSSAYQLHAGIFRFMCLNGLVVCDETFKRISITHLNFDPSKVIEASVEIADGIPAIMDGLQEMKALTLTDGEREAFAESAAILRYGSLESAPVRPFKLLEPKRYEDSGKDAWRTFNTVQENCVRGGQKDYAKRKADGKGMPKSRAVTGIDGNVALNKALWHLAGRMAELKQG</sequence>
<accession>A0ABP9UTA6</accession>
<dbReference type="InterPro" id="IPR026325">
    <property type="entry name" value="DUF932"/>
</dbReference>
<comment type="caution">
    <text evidence="1">The sequence shown here is derived from an EMBL/GenBank/DDBJ whole genome shotgun (WGS) entry which is preliminary data.</text>
</comment>
<dbReference type="RefSeq" id="WP_353568049.1">
    <property type="nucleotide sequence ID" value="NZ_BAABRI010000019.1"/>
</dbReference>
<name>A0ABP9UTA6_9BACT</name>
<protein>
    <recommendedName>
        <fullName evidence="3">DUF945 domain-containing protein</fullName>
    </recommendedName>
</protein>
<gene>
    <name evidence="1" type="ORF">Hsar01_03184</name>
</gene>
<dbReference type="Proteomes" id="UP001476282">
    <property type="component" value="Unassembled WGS sequence"/>
</dbReference>
<evidence type="ECO:0000313" key="1">
    <source>
        <dbReference type="EMBL" id="GAA5483947.1"/>
    </source>
</evidence>
<proteinExistence type="predicted"/>
<organism evidence="1 2">
    <name type="scientific">Haloferula sargassicola</name>
    <dbReference type="NCBI Taxonomy" id="490096"/>
    <lineage>
        <taxon>Bacteria</taxon>
        <taxon>Pseudomonadati</taxon>
        <taxon>Verrucomicrobiota</taxon>
        <taxon>Verrucomicrobiia</taxon>
        <taxon>Verrucomicrobiales</taxon>
        <taxon>Verrucomicrobiaceae</taxon>
        <taxon>Haloferula</taxon>
    </lineage>
</organism>
<reference evidence="1 2" key="1">
    <citation type="submission" date="2024-02" db="EMBL/GenBank/DDBJ databases">
        <title>Haloferula sargassicola NBRC 104335.</title>
        <authorList>
            <person name="Ichikawa N."/>
            <person name="Katano-Makiyama Y."/>
            <person name="Hidaka K."/>
        </authorList>
    </citation>
    <scope>NUCLEOTIDE SEQUENCE [LARGE SCALE GENOMIC DNA]</scope>
    <source>
        <strain evidence="1 2">NBRC 104335</strain>
    </source>
</reference>
<evidence type="ECO:0000313" key="2">
    <source>
        <dbReference type="Proteomes" id="UP001476282"/>
    </source>
</evidence>